<keyword evidence="2" id="KW-1185">Reference proteome</keyword>
<proteinExistence type="predicted"/>
<accession>A0A848KR62</accession>
<reference evidence="1 2" key="2">
    <citation type="submission" date="2020-06" db="EMBL/GenBank/DDBJ databases">
        <title>Antribacter stalactiti gen. nov., sp. nov., a new member of the family Nacardiaceae isolated from a cave.</title>
        <authorList>
            <person name="Kim I.S."/>
        </authorList>
    </citation>
    <scope>NUCLEOTIDE SEQUENCE [LARGE SCALE GENOMIC DNA]</scope>
    <source>
        <strain evidence="1 2">YC2-7</strain>
    </source>
</reference>
<evidence type="ECO:0008006" key="3">
    <source>
        <dbReference type="Google" id="ProtNLM"/>
    </source>
</evidence>
<dbReference type="Pfam" id="PF10604">
    <property type="entry name" value="Polyketide_cyc2"/>
    <property type="match status" value="1"/>
</dbReference>
<sequence>MRIHAVTDIAASPQAVFTVLADSAIMPKWRADLVSFDAVDDSPWGVGKKFRQVRKAGLGNVTSTAELTQYEPGNILAIKSDDSDVKALGAWKLAPSKDGTRFELDIAIDAAGIKGFAFKLIEKMANKQAAKDLVEFKSIVEQSAAS</sequence>
<name>A0A848KR62_9NOCA</name>
<dbReference type="InterPro" id="IPR023393">
    <property type="entry name" value="START-like_dom_sf"/>
</dbReference>
<dbReference type="InterPro" id="IPR019587">
    <property type="entry name" value="Polyketide_cyclase/dehydratase"/>
</dbReference>
<dbReference type="EMBL" id="VCQU01000012">
    <property type="protein sequence ID" value="NMN98770.1"/>
    <property type="molecule type" value="Genomic_DNA"/>
</dbReference>
<dbReference type="AlphaFoldDB" id="A0A848KR62"/>
<dbReference type="SUPFAM" id="SSF55961">
    <property type="entry name" value="Bet v1-like"/>
    <property type="match status" value="1"/>
</dbReference>
<evidence type="ECO:0000313" key="1">
    <source>
        <dbReference type="EMBL" id="NMN98770.1"/>
    </source>
</evidence>
<reference evidence="1 2" key="1">
    <citation type="submission" date="2019-05" db="EMBL/GenBank/DDBJ databases">
        <authorList>
            <person name="Lee S.D."/>
        </authorList>
    </citation>
    <scope>NUCLEOTIDE SEQUENCE [LARGE SCALE GENOMIC DNA]</scope>
    <source>
        <strain evidence="1 2">YC2-7</strain>
    </source>
</reference>
<dbReference type="RefSeq" id="WP_169593401.1">
    <property type="nucleotide sequence ID" value="NZ_VCQU01000012.1"/>
</dbReference>
<comment type="caution">
    <text evidence="1">The sequence shown here is derived from an EMBL/GenBank/DDBJ whole genome shotgun (WGS) entry which is preliminary data.</text>
</comment>
<gene>
    <name evidence="1" type="ORF">FGL95_27425</name>
</gene>
<protein>
    <recommendedName>
        <fullName evidence="3">SRPBCC family protein</fullName>
    </recommendedName>
</protein>
<evidence type="ECO:0000313" key="2">
    <source>
        <dbReference type="Proteomes" id="UP000535543"/>
    </source>
</evidence>
<dbReference type="Proteomes" id="UP000535543">
    <property type="component" value="Unassembled WGS sequence"/>
</dbReference>
<dbReference type="Gene3D" id="3.30.530.20">
    <property type="match status" value="1"/>
</dbReference>
<organism evidence="1 2">
    <name type="scientific">Antrihabitans stalactiti</name>
    <dbReference type="NCBI Taxonomy" id="2584121"/>
    <lineage>
        <taxon>Bacteria</taxon>
        <taxon>Bacillati</taxon>
        <taxon>Actinomycetota</taxon>
        <taxon>Actinomycetes</taxon>
        <taxon>Mycobacteriales</taxon>
        <taxon>Nocardiaceae</taxon>
        <taxon>Antrihabitans</taxon>
    </lineage>
</organism>